<evidence type="ECO:0000256" key="7">
    <source>
        <dbReference type="SAM" id="Phobius"/>
    </source>
</evidence>
<name>A0A6P7XZF7_9AMPH</name>
<keyword evidence="3" id="KW-1003">Cell membrane</keyword>
<dbReference type="Proteomes" id="UP000515156">
    <property type="component" value="Chromosome 4"/>
</dbReference>
<dbReference type="OrthoDB" id="9864383at2759"/>
<evidence type="ECO:0000256" key="4">
    <source>
        <dbReference type="ARBA" id="ARBA00022692"/>
    </source>
</evidence>
<keyword evidence="8" id="KW-0732">Signal</keyword>
<dbReference type="PANTHER" id="PTHR47397">
    <property type="entry name" value="TUMOR NECROSIS FACTOR RECEPTOR SUPERFAMILY MEMBER 19L"/>
    <property type="match status" value="1"/>
</dbReference>
<evidence type="ECO:0000256" key="1">
    <source>
        <dbReference type="ARBA" id="ARBA00004162"/>
    </source>
</evidence>
<dbReference type="CDD" id="cd13419">
    <property type="entry name" value="TNFRSF19L"/>
    <property type="match status" value="1"/>
</dbReference>
<evidence type="ECO:0000313" key="10">
    <source>
        <dbReference type="RefSeq" id="XP_030055884.1"/>
    </source>
</evidence>
<keyword evidence="5 7" id="KW-1133">Transmembrane helix</keyword>
<gene>
    <name evidence="10" type="primary">RELT</name>
</gene>
<evidence type="ECO:0000256" key="8">
    <source>
        <dbReference type="SAM" id="SignalP"/>
    </source>
</evidence>
<protein>
    <submittedName>
        <fullName evidence="10">Tumor necrosis factor receptor superfamily member 19L isoform X1</fullName>
    </submittedName>
</protein>
<feature type="transmembrane region" description="Helical" evidence="7">
    <location>
        <begin position="179"/>
        <end position="202"/>
    </location>
</feature>
<evidence type="ECO:0000256" key="3">
    <source>
        <dbReference type="ARBA" id="ARBA00022475"/>
    </source>
</evidence>
<dbReference type="KEGG" id="muo:115468374"/>
<feature type="chain" id="PRO_5028114984" evidence="8">
    <location>
        <begin position="25"/>
        <end position="434"/>
    </location>
</feature>
<dbReference type="InterPro" id="IPR034048">
    <property type="entry name" value="TNFRSF19L_N"/>
</dbReference>
<dbReference type="GO" id="GO:0006915">
    <property type="term" value="P:apoptotic process"/>
    <property type="evidence" value="ECO:0007669"/>
    <property type="project" value="TreeGrafter"/>
</dbReference>
<dbReference type="PANTHER" id="PTHR47397:SF1">
    <property type="entry name" value="TUMOR NECROSIS FACTOR RECEPTOR SUPERFAMILY MEMBER 19L"/>
    <property type="match status" value="1"/>
</dbReference>
<accession>A0A6P7XZF7</accession>
<dbReference type="GeneID" id="115468374"/>
<evidence type="ECO:0000256" key="2">
    <source>
        <dbReference type="ARBA" id="ARBA00008688"/>
    </source>
</evidence>
<dbReference type="GO" id="GO:0005886">
    <property type="term" value="C:plasma membrane"/>
    <property type="evidence" value="ECO:0007669"/>
    <property type="project" value="UniProtKB-SubCell"/>
</dbReference>
<dbReference type="Pfam" id="PF12606">
    <property type="entry name" value="RELT"/>
    <property type="match status" value="1"/>
</dbReference>
<dbReference type="Gene3D" id="2.10.50.10">
    <property type="entry name" value="Tumor Necrosis Factor Receptor, subunit A, domain 2"/>
    <property type="match status" value="1"/>
</dbReference>
<organism evidence="9 10">
    <name type="scientific">Microcaecilia unicolor</name>
    <dbReference type="NCBI Taxonomy" id="1415580"/>
    <lineage>
        <taxon>Eukaryota</taxon>
        <taxon>Metazoa</taxon>
        <taxon>Chordata</taxon>
        <taxon>Craniata</taxon>
        <taxon>Vertebrata</taxon>
        <taxon>Euteleostomi</taxon>
        <taxon>Amphibia</taxon>
        <taxon>Gymnophiona</taxon>
        <taxon>Siphonopidae</taxon>
        <taxon>Microcaecilia</taxon>
    </lineage>
</organism>
<comment type="subcellular location">
    <subcellularLocation>
        <location evidence="1">Cell membrane</location>
        <topology evidence="1">Single-pass membrane protein</topology>
    </subcellularLocation>
</comment>
<proteinExistence type="inferred from homology"/>
<sequence length="434" mass="47422">MTPSPECLWLACFIMMLSWHEALLQCGEWEYLAKDQQCAPCAECFRGEEPDRKCGFGKGYGVACRPCPANMFSDSYGTQPCLPHTQCYRLNRIQVSYGSATADGHCGNCRRGFYAPAGYFENTSECLPCSMAPKDTPGCKGVRNLRARSKRTIDSALSRESIVPLNGTLTSSEESHTDYAVLAIVPVFCMMGLLGILLCNLLKKKGYHCTSQKELDEEAAAGEKHANNLPFRADDANEDTIGVLVRLITEKKENAFALEELLKDYQSKQITAATKTTAKMSYFLPPLPHVCRHQHHLHTVQGPAPRSGPCCTRCSQKKWPEVLLSPEMAAAAAAAVLPSKPVRAGPKPGRPGEITILSVGRFRVARIPEQKTNPCEVKTVLEPGGDGSDSPCNSPTEQKTLLGAGTKTKWLKAADNKPEENLFALKLGESNLII</sequence>
<dbReference type="AlphaFoldDB" id="A0A6P7XZF7"/>
<keyword evidence="6 7" id="KW-0472">Membrane</keyword>
<evidence type="ECO:0000256" key="5">
    <source>
        <dbReference type="ARBA" id="ARBA00022989"/>
    </source>
</evidence>
<evidence type="ECO:0000313" key="9">
    <source>
        <dbReference type="Proteomes" id="UP000515156"/>
    </source>
</evidence>
<feature type="signal peptide" evidence="8">
    <location>
        <begin position="1"/>
        <end position="24"/>
    </location>
</feature>
<dbReference type="RefSeq" id="XP_030055884.1">
    <property type="nucleotide sequence ID" value="XM_030200024.1"/>
</dbReference>
<evidence type="ECO:0000256" key="6">
    <source>
        <dbReference type="ARBA" id="ARBA00023136"/>
    </source>
</evidence>
<dbReference type="CTD" id="84957"/>
<keyword evidence="9" id="KW-1185">Reference proteome</keyword>
<dbReference type="InterPro" id="IPR022333">
    <property type="entry name" value="TNFR_19-like"/>
</dbReference>
<comment type="similarity">
    <text evidence="2">Belongs to the RELT family.</text>
</comment>
<dbReference type="InParanoid" id="A0A6P7XZF7"/>
<reference evidence="10" key="1">
    <citation type="submission" date="2025-08" db="UniProtKB">
        <authorList>
            <consortium name="RefSeq"/>
        </authorList>
    </citation>
    <scope>IDENTIFICATION</scope>
</reference>
<keyword evidence="10" id="KW-0675">Receptor</keyword>
<dbReference type="PRINTS" id="PR01970">
    <property type="entry name" value="TNFACTORR19L"/>
</dbReference>
<keyword evidence="4 7" id="KW-0812">Transmembrane</keyword>
<dbReference type="FunCoup" id="A0A6P7XZF7">
    <property type="interactions" value="896"/>
</dbReference>
<dbReference type="InterPro" id="IPR022248">
    <property type="entry name" value="TNF_rcpt_RELT"/>
</dbReference>